<dbReference type="InterPro" id="IPR023199">
    <property type="entry name" value="GriE/MELC1_sf"/>
</dbReference>
<dbReference type="OrthoDB" id="512892at2"/>
<dbReference type="AlphaFoldDB" id="A0A0D8ZWY7"/>
<gene>
    <name evidence="1" type="ORF">UH38_00270</name>
</gene>
<accession>A0A0D8ZWY7</accession>
<organism evidence="1 2">
    <name type="scientific">Aliterella atlantica CENA595</name>
    <dbReference type="NCBI Taxonomy" id="1618023"/>
    <lineage>
        <taxon>Bacteria</taxon>
        <taxon>Bacillati</taxon>
        <taxon>Cyanobacteriota</taxon>
        <taxon>Cyanophyceae</taxon>
        <taxon>Chroococcidiopsidales</taxon>
        <taxon>Aliterellaceae</taxon>
        <taxon>Aliterella</taxon>
    </lineage>
</organism>
<evidence type="ECO:0000313" key="2">
    <source>
        <dbReference type="Proteomes" id="UP000032452"/>
    </source>
</evidence>
<reference evidence="1 2" key="1">
    <citation type="submission" date="2015-02" db="EMBL/GenBank/DDBJ databases">
        <title>Draft genome of a novel marine cyanobacterium (Chroococcales) isolated from South Atlantic Ocean.</title>
        <authorList>
            <person name="Rigonato J."/>
            <person name="Alvarenga D.O."/>
            <person name="Branco L.H."/>
            <person name="Varani A.M."/>
            <person name="Brandini F.P."/>
            <person name="Fiore M.F."/>
        </authorList>
    </citation>
    <scope>NUCLEOTIDE SEQUENCE [LARGE SCALE GENOMIC DNA]</scope>
    <source>
        <strain evidence="1 2">CENA595</strain>
    </source>
</reference>
<evidence type="ECO:0000313" key="1">
    <source>
        <dbReference type="EMBL" id="KJH73278.1"/>
    </source>
</evidence>
<dbReference type="Proteomes" id="UP000032452">
    <property type="component" value="Unassembled WGS sequence"/>
</dbReference>
<sequence length="128" mass="14020">MFSGFSRRKLIKILGAAVATSTAFESALLLNKWQGNAAQAQDKGRVKEKLIYQDREIIVLVVDSGNKATDADAELYISGKKIKTAKDKKSGKYVTGFLPFDEFSTLTDMAKDLIDLGAVDLSDTKKVK</sequence>
<dbReference type="Gene3D" id="3.30.1880.10">
    <property type="entry name" value="protein ne1242 domain like"/>
    <property type="match status" value="1"/>
</dbReference>
<proteinExistence type="predicted"/>
<protein>
    <submittedName>
        <fullName evidence="1">Uncharacterized protein</fullName>
    </submittedName>
</protein>
<keyword evidence="2" id="KW-1185">Reference proteome</keyword>
<dbReference type="RefSeq" id="WP_045052611.1">
    <property type="nucleotide sequence ID" value="NZ_CAWMDP010000017.1"/>
</dbReference>
<dbReference type="EMBL" id="JYON01000001">
    <property type="protein sequence ID" value="KJH73278.1"/>
    <property type="molecule type" value="Genomic_DNA"/>
</dbReference>
<comment type="caution">
    <text evidence="1">The sequence shown here is derived from an EMBL/GenBank/DDBJ whole genome shotgun (WGS) entry which is preliminary data.</text>
</comment>
<name>A0A0D8ZWY7_9CYAN</name>